<evidence type="ECO:0000256" key="1">
    <source>
        <dbReference type="ARBA" id="ARBA00009986"/>
    </source>
</evidence>
<dbReference type="PANTHER" id="PTHR43860:SF2">
    <property type="entry name" value="BETAINE ALDEHYDE DEHYDROGENASE-RELATED"/>
    <property type="match status" value="1"/>
</dbReference>
<evidence type="ECO:0000256" key="4">
    <source>
        <dbReference type="ARBA" id="ARBA00039138"/>
    </source>
</evidence>
<dbReference type="EC" id="1.2.1.19" evidence="4"/>
<evidence type="ECO:0000256" key="3">
    <source>
        <dbReference type="ARBA" id="ARBA00023053"/>
    </source>
</evidence>
<feature type="domain" description="Aldehyde dehydrogenase" evidence="8">
    <location>
        <begin position="2"/>
        <end position="107"/>
    </location>
</feature>
<dbReference type="InterPro" id="IPR016162">
    <property type="entry name" value="Ald_DH_N"/>
</dbReference>
<feature type="coiled-coil region" evidence="7">
    <location>
        <begin position="178"/>
        <end position="238"/>
    </location>
</feature>
<evidence type="ECO:0000259" key="8">
    <source>
        <dbReference type="Pfam" id="PF00171"/>
    </source>
</evidence>
<dbReference type="AlphaFoldDB" id="A0A445CQX5"/>
<evidence type="ECO:0000256" key="5">
    <source>
        <dbReference type="ARBA" id="ARBA00047421"/>
    </source>
</evidence>
<dbReference type="Gene3D" id="3.40.605.10">
    <property type="entry name" value="Aldehyde Dehydrogenase, Chain A, domain 1"/>
    <property type="match status" value="1"/>
</dbReference>
<dbReference type="InterPro" id="IPR015590">
    <property type="entry name" value="Aldehyde_DH_dom"/>
</dbReference>
<evidence type="ECO:0000313" key="9">
    <source>
        <dbReference type="EMBL" id="RYR53342.1"/>
    </source>
</evidence>
<sequence>MDDVAGCFEFYADLAEKLDGKQKAPVSLPMETFKSYVLKETIDVVGLITPWNYPLLMAAWKVAPALAAGCATILKPFELASVTCLELADICKEVGLPPGVLNILFMYNRLEINLSEMKHIGIDTEALKEHFGKKVMELEEEKKIVQQESDPLLHEVKNLSVNIDGLAQKSQDVRGQKMKALEAQILDLKKKQENQVQLLKQKEKSKETAKKLQAEIQYIKAQKELVQLQHKMKQEAEQFRQWKASREKELLQAAVARSFCKVIYIYDQDIHVRTL</sequence>
<keyword evidence="10" id="KW-1185">Reference proteome</keyword>
<evidence type="ECO:0000256" key="7">
    <source>
        <dbReference type="SAM" id="Coils"/>
    </source>
</evidence>
<evidence type="ECO:0000256" key="6">
    <source>
        <dbReference type="ARBA" id="ARBA00049215"/>
    </source>
</evidence>
<name>A0A445CQX5_ARAHY</name>
<keyword evidence="2" id="KW-0520">NAD</keyword>
<reference evidence="9 10" key="1">
    <citation type="submission" date="2019-01" db="EMBL/GenBank/DDBJ databases">
        <title>Sequencing of cultivated peanut Arachis hypogaea provides insights into genome evolution and oil improvement.</title>
        <authorList>
            <person name="Chen X."/>
        </authorList>
    </citation>
    <scope>NUCLEOTIDE SEQUENCE [LARGE SCALE GENOMIC DNA]</scope>
    <source>
        <strain evidence="10">cv. Fuhuasheng</strain>
        <tissue evidence="9">Leaves</tissue>
    </source>
</reference>
<organism evidence="9 10">
    <name type="scientific">Arachis hypogaea</name>
    <name type="common">Peanut</name>
    <dbReference type="NCBI Taxonomy" id="3818"/>
    <lineage>
        <taxon>Eukaryota</taxon>
        <taxon>Viridiplantae</taxon>
        <taxon>Streptophyta</taxon>
        <taxon>Embryophyta</taxon>
        <taxon>Tracheophyta</taxon>
        <taxon>Spermatophyta</taxon>
        <taxon>Magnoliopsida</taxon>
        <taxon>eudicotyledons</taxon>
        <taxon>Gunneridae</taxon>
        <taxon>Pentapetalae</taxon>
        <taxon>rosids</taxon>
        <taxon>fabids</taxon>
        <taxon>Fabales</taxon>
        <taxon>Fabaceae</taxon>
        <taxon>Papilionoideae</taxon>
        <taxon>50 kb inversion clade</taxon>
        <taxon>dalbergioids sensu lato</taxon>
        <taxon>Dalbergieae</taxon>
        <taxon>Pterocarpus clade</taxon>
        <taxon>Arachis</taxon>
    </lineage>
</organism>
<evidence type="ECO:0000256" key="2">
    <source>
        <dbReference type="ARBA" id="ARBA00023027"/>
    </source>
</evidence>
<dbReference type="GO" id="GO:0019145">
    <property type="term" value="F:aminobutyraldehyde dehydrogenase (NAD+) activity"/>
    <property type="evidence" value="ECO:0007669"/>
    <property type="project" value="UniProtKB-EC"/>
</dbReference>
<dbReference type="Pfam" id="PF00171">
    <property type="entry name" value="Aldedh"/>
    <property type="match status" value="1"/>
</dbReference>
<comment type="catalytic activity">
    <reaction evidence="5">
        <text>3-aminopropanal + NAD(+) + H2O = beta-alanine + NADH + 2 H(+)</text>
        <dbReference type="Rhea" id="RHEA:30695"/>
        <dbReference type="ChEBI" id="CHEBI:15377"/>
        <dbReference type="ChEBI" id="CHEBI:15378"/>
        <dbReference type="ChEBI" id="CHEBI:57540"/>
        <dbReference type="ChEBI" id="CHEBI:57945"/>
        <dbReference type="ChEBI" id="CHEBI:57966"/>
        <dbReference type="ChEBI" id="CHEBI:58374"/>
    </reaction>
    <physiologicalReaction direction="left-to-right" evidence="5">
        <dbReference type="Rhea" id="RHEA:30696"/>
    </physiologicalReaction>
</comment>
<dbReference type="Proteomes" id="UP000289738">
    <property type="component" value="Chromosome A06"/>
</dbReference>
<dbReference type="PANTHER" id="PTHR43860">
    <property type="entry name" value="BETAINE ALDEHYDE DEHYDROGENASE"/>
    <property type="match status" value="1"/>
</dbReference>
<evidence type="ECO:0000313" key="10">
    <source>
        <dbReference type="Proteomes" id="UP000289738"/>
    </source>
</evidence>
<comment type="catalytic activity">
    <reaction evidence="6">
        <text>4-aminobutanal + NAD(+) + H2O = 4-aminobutanoate + NADH + 2 H(+)</text>
        <dbReference type="Rhea" id="RHEA:19105"/>
        <dbReference type="ChEBI" id="CHEBI:15377"/>
        <dbReference type="ChEBI" id="CHEBI:15378"/>
        <dbReference type="ChEBI" id="CHEBI:57540"/>
        <dbReference type="ChEBI" id="CHEBI:57945"/>
        <dbReference type="ChEBI" id="CHEBI:58264"/>
        <dbReference type="ChEBI" id="CHEBI:59888"/>
        <dbReference type="EC" id="1.2.1.19"/>
    </reaction>
    <physiologicalReaction direction="left-to-right" evidence="6">
        <dbReference type="Rhea" id="RHEA:19106"/>
    </physiologicalReaction>
</comment>
<dbReference type="SUPFAM" id="SSF53720">
    <property type="entry name" value="ALDH-like"/>
    <property type="match status" value="1"/>
</dbReference>
<dbReference type="EMBL" id="SDMP01000006">
    <property type="protein sequence ID" value="RYR53342.1"/>
    <property type="molecule type" value="Genomic_DNA"/>
</dbReference>
<accession>A0A445CQX5</accession>
<gene>
    <name evidence="9" type="ORF">Ahy_A06g028407</name>
</gene>
<proteinExistence type="inferred from homology"/>
<dbReference type="InterPro" id="IPR016161">
    <property type="entry name" value="Ald_DH/histidinol_DH"/>
</dbReference>
<dbReference type="GO" id="GO:0110095">
    <property type="term" value="P:cellular detoxification of aldehyde"/>
    <property type="evidence" value="ECO:0007669"/>
    <property type="project" value="UniProtKB-ARBA"/>
</dbReference>
<dbReference type="STRING" id="3818.A0A445CQX5"/>
<keyword evidence="7" id="KW-0175">Coiled coil</keyword>
<comment type="caution">
    <text evidence="9">The sequence shown here is derived from an EMBL/GenBank/DDBJ whole genome shotgun (WGS) entry which is preliminary data.</text>
</comment>
<dbReference type="Pfam" id="PF25764">
    <property type="entry name" value="KIF21A_4th"/>
    <property type="match status" value="1"/>
</dbReference>
<comment type="similarity">
    <text evidence="1">Belongs to the aldehyde dehydrogenase family.</text>
</comment>
<protein>
    <recommendedName>
        <fullName evidence="4">aminobutyraldehyde dehydrogenase</fullName>
        <ecNumber evidence="4">1.2.1.19</ecNumber>
    </recommendedName>
</protein>
<keyword evidence="3" id="KW-0915">Sodium</keyword>